<comment type="subcellular location">
    <subcellularLocation>
        <location evidence="1">Cytoplasm</location>
        <location evidence="1">Cytosol</location>
    </subcellularLocation>
</comment>
<evidence type="ECO:0000256" key="5">
    <source>
        <dbReference type="ARBA" id="ARBA00093797"/>
    </source>
</evidence>
<organism evidence="6 7">
    <name type="scientific">Halomonas huangheensis</name>
    <dbReference type="NCBI Taxonomy" id="1178482"/>
    <lineage>
        <taxon>Bacteria</taxon>
        <taxon>Pseudomonadati</taxon>
        <taxon>Pseudomonadota</taxon>
        <taxon>Gammaproteobacteria</taxon>
        <taxon>Oceanospirillales</taxon>
        <taxon>Halomonadaceae</taxon>
        <taxon>Halomonas</taxon>
    </lineage>
</organism>
<evidence type="ECO:0000256" key="3">
    <source>
        <dbReference type="ARBA" id="ARBA00022795"/>
    </source>
</evidence>
<dbReference type="KEGG" id="hhu:AR456_19865"/>
<gene>
    <name evidence="6" type="ORF">BJB45_19700</name>
</gene>
<dbReference type="InterPro" id="IPR008622">
    <property type="entry name" value="FliT"/>
</dbReference>
<protein>
    <recommendedName>
        <fullName evidence="5">Flagellar protein FliT</fullName>
    </recommendedName>
</protein>
<dbReference type="GO" id="GO:0044781">
    <property type="term" value="P:bacterial-type flagellum organization"/>
    <property type="evidence" value="ECO:0007669"/>
    <property type="project" value="UniProtKB-KW"/>
</dbReference>
<evidence type="ECO:0000256" key="1">
    <source>
        <dbReference type="ARBA" id="ARBA00004514"/>
    </source>
</evidence>
<dbReference type="OrthoDB" id="6238322at2"/>
<sequence>MPYARCPYAAERARLIEQYEALLQLTERMLKLSHNNKWDELIAMETDYIAEVASIGGPLPIEHLDEATQARIGELLEAILDNDMRLRQQLIERRDALGDMLQVSRRQQDLHRAYSGGKVINAGNRFRQETS</sequence>
<keyword evidence="3" id="KW-1005">Bacterial flagellum biogenesis</keyword>
<reference evidence="6 7" key="1">
    <citation type="submission" date="2013-08" db="EMBL/GenBank/DDBJ databases">
        <title>draft genome of Halomonas huanghegensis, strain BJGMM-B45T.</title>
        <authorList>
            <person name="Miao C."/>
            <person name="Wan Y."/>
            <person name="Jin W."/>
        </authorList>
    </citation>
    <scope>NUCLEOTIDE SEQUENCE [LARGE SCALE GENOMIC DNA]</scope>
    <source>
        <strain evidence="6 7">BJGMM-B45</strain>
    </source>
</reference>
<evidence type="ECO:0000256" key="4">
    <source>
        <dbReference type="ARBA" id="ARBA00023186"/>
    </source>
</evidence>
<dbReference type="EMBL" id="AVBC01000035">
    <property type="protein sequence ID" value="ERL50823.1"/>
    <property type="molecule type" value="Genomic_DNA"/>
</dbReference>
<dbReference type="PATRIC" id="fig|1178482.3.peg.2395"/>
<dbReference type="Proteomes" id="UP000019113">
    <property type="component" value="Unassembled WGS sequence"/>
</dbReference>
<dbReference type="RefSeq" id="WP_021819347.1">
    <property type="nucleotide sequence ID" value="NZ_AVBC01000035.1"/>
</dbReference>
<keyword evidence="7" id="KW-1185">Reference proteome</keyword>
<evidence type="ECO:0000313" key="6">
    <source>
        <dbReference type="EMBL" id="ERL50823.1"/>
    </source>
</evidence>
<dbReference type="AlphaFoldDB" id="W1N5N7"/>
<name>W1N5N7_9GAMM</name>
<dbReference type="Gene3D" id="1.20.58.380">
    <property type="entry name" value="Flagellar protein flit"/>
    <property type="match status" value="1"/>
</dbReference>
<keyword evidence="4" id="KW-0143">Chaperone</keyword>
<dbReference type="STRING" id="1178482.AR456_19865"/>
<proteinExistence type="predicted"/>
<keyword evidence="2" id="KW-0963">Cytoplasm</keyword>
<evidence type="ECO:0000313" key="7">
    <source>
        <dbReference type="Proteomes" id="UP000019113"/>
    </source>
</evidence>
<accession>W1N5N7</accession>
<evidence type="ECO:0000256" key="2">
    <source>
        <dbReference type="ARBA" id="ARBA00022490"/>
    </source>
</evidence>
<comment type="caution">
    <text evidence="6">The sequence shown here is derived from an EMBL/GenBank/DDBJ whole genome shotgun (WGS) entry which is preliminary data.</text>
</comment>
<dbReference type="Pfam" id="PF05400">
    <property type="entry name" value="FliT"/>
    <property type="match status" value="1"/>
</dbReference>